<dbReference type="SUPFAM" id="SSF46565">
    <property type="entry name" value="Chaperone J-domain"/>
    <property type="match status" value="1"/>
</dbReference>
<evidence type="ECO:0000313" key="3">
    <source>
        <dbReference type="WBParaSite" id="Gr19_v10_g3655.t1"/>
    </source>
</evidence>
<dbReference type="InterPro" id="IPR001623">
    <property type="entry name" value="DnaJ_domain"/>
</dbReference>
<dbReference type="PRINTS" id="PR00625">
    <property type="entry name" value="JDOMAIN"/>
</dbReference>
<dbReference type="Pfam" id="PF00226">
    <property type="entry name" value="DnaJ"/>
    <property type="match status" value="1"/>
</dbReference>
<proteinExistence type="predicted"/>
<reference evidence="3" key="1">
    <citation type="submission" date="2022-11" db="UniProtKB">
        <authorList>
            <consortium name="WormBaseParasite"/>
        </authorList>
    </citation>
    <scope>IDENTIFICATION</scope>
</reference>
<dbReference type="PROSITE" id="PS50076">
    <property type="entry name" value="DNAJ_2"/>
    <property type="match status" value="1"/>
</dbReference>
<evidence type="ECO:0000259" key="1">
    <source>
        <dbReference type="PROSITE" id="PS50076"/>
    </source>
</evidence>
<dbReference type="InterPro" id="IPR036869">
    <property type="entry name" value="J_dom_sf"/>
</dbReference>
<keyword evidence="2" id="KW-1185">Reference proteome</keyword>
<dbReference type="WBParaSite" id="Gr19_v10_g3655.t1">
    <property type="protein sequence ID" value="Gr19_v10_g3655.t1"/>
    <property type="gene ID" value="Gr19_v10_g3655"/>
</dbReference>
<dbReference type="PANTHER" id="PTHR43096">
    <property type="entry name" value="DNAJ HOMOLOG 1, MITOCHONDRIAL-RELATED"/>
    <property type="match status" value="1"/>
</dbReference>
<organism evidence="2 3">
    <name type="scientific">Globodera rostochiensis</name>
    <name type="common">Golden nematode worm</name>
    <name type="synonym">Heterodera rostochiensis</name>
    <dbReference type="NCBI Taxonomy" id="31243"/>
    <lineage>
        <taxon>Eukaryota</taxon>
        <taxon>Metazoa</taxon>
        <taxon>Ecdysozoa</taxon>
        <taxon>Nematoda</taxon>
        <taxon>Chromadorea</taxon>
        <taxon>Rhabditida</taxon>
        <taxon>Tylenchina</taxon>
        <taxon>Tylenchomorpha</taxon>
        <taxon>Tylenchoidea</taxon>
        <taxon>Heteroderidae</taxon>
        <taxon>Heteroderinae</taxon>
        <taxon>Globodera</taxon>
    </lineage>
</organism>
<feature type="domain" description="J" evidence="1">
    <location>
        <begin position="17"/>
        <end position="79"/>
    </location>
</feature>
<dbReference type="Proteomes" id="UP000887572">
    <property type="component" value="Unplaced"/>
</dbReference>
<sequence length="141" mass="16008">MAAFKKFFFAGKDENVNYYELLGISEKATTDEINQAYRNCMKVYHPDKSPNGKAMSQLITKAKETLMDPRKKAIYDGQMYSYATMDHEEPMDYAVVEPVFPKFGEVLKMNQCEEVAKMMEQLNAKAAAHGGLSEGKFLRAL</sequence>
<dbReference type="GO" id="GO:0042026">
    <property type="term" value="P:protein refolding"/>
    <property type="evidence" value="ECO:0007669"/>
    <property type="project" value="TreeGrafter"/>
</dbReference>
<dbReference type="GO" id="GO:0051082">
    <property type="term" value="F:unfolded protein binding"/>
    <property type="evidence" value="ECO:0007669"/>
    <property type="project" value="TreeGrafter"/>
</dbReference>
<dbReference type="PANTHER" id="PTHR43096:SF10">
    <property type="entry name" value="CHAPERONE PROTEIN DNAJ A6, CHLOROPLASTIC"/>
    <property type="match status" value="1"/>
</dbReference>
<dbReference type="SMART" id="SM00271">
    <property type="entry name" value="DnaJ"/>
    <property type="match status" value="1"/>
</dbReference>
<accession>A0A914HRU5</accession>
<dbReference type="AlphaFoldDB" id="A0A914HRU5"/>
<protein>
    <submittedName>
        <fullName evidence="3">J domain-containing protein</fullName>
    </submittedName>
</protein>
<dbReference type="GO" id="GO:0005737">
    <property type="term" value="C:cytoplasm"/>
    <property type="evidence" value="ECO:0007669"/>
    <property type="project" value="TreeGrafter"/>
</dbReference>
<dbReference type="CDD" id="cd06257">
    <property type="entry name" value="DnaJ"/>
    <property type="match status" value="1"/>
</dbReference>
<evidence type="ECO:0000313" key="2">
    <source>
        <dbReference type="Proteomes" id="UP000887572"/>
    </source>
</evidence>
<dbReference type="Gene3D" id="1.10.287.110">
    <property type="entry name" value="DnaJ domain"/>
    <property type="match status" value="1"/>
</dbReference>
<name>A0A914HRU5_GLORO</name>